<dbReference type="Pfam" id="PF21547">
    <property type="entry name" value="TTI1"/>
    <property type="match status" value="1"/>
</dbReference>
<name>A0A423W6X8_9PEZI</name>
<feature type="domain" description="TTI1 N-terminal TPR" evidence="2">
    <location>
        <begin position="20"/>
        <end position="365"/>
    </location>
</feature>
<dbReference type="PIRSF" id="PIRSF005250">
    <property type="entry name" value="UCP005250"/>
    <property type="match status" value="1"/>
</dbReference>
<dbReference type="OrthoDB" id="49511at2759"/>
<dbReference type="Proteomes" id="UP000283895">
    <property type="component" value="Unassembled WGS sequence"/>
</dbReference>
<feature type="domain" description="TTI1 C-terminal TPR" evidence="3">
    <location>
        <begin position="802"/>
        <end position="957"/>
    </location>
</feature>
<evidence type="ECO:0000313" key="5">
    <source>
        <dbReference type="Proteomes" id="UP000283895"/>
    </source>
</evidence>
<proteinExistence type="predicted"/>
<dbReference type="PANTHER" id="PTHR18460:SF3">
    <property type="entry name" value="TELO2-INTERACTING PROTEIN 1 HOMOLOG"/>
    <property type="match status" value="1"/>
</dbReference>
<sequence>MAHQLGPQSEFTSSARNQFFAKIKPVCVEISRLVLQQNPDKAASDKRLQELLTQLNATLEAQIQYDASVLDYKLADYVFFPLSHALRQQGSYSIRVIETVIKSLRLLIQHGWKARISKDLSQQLLILLTFIVGGVPGQERNQPTRPEETILEGYKALTVLIKAAGLSSKDSPLTDAKIIPSFGHAVSVILDAVTDGSTPEIQLEALQAILAVYTTIKQDDVLATFFPGTVSALSRLLSPPISIKAQKRVLVSAVHILRVVLTNVLGDLKVRNLLRETENGDPDASDASNKGEGVEGKVLTPAWLKATVAQVKVALSTVLKLRNHDSTNVRSAMERFCIALLDECHSSLSNCTSMLVESAMVLREDRDEQPGLGSDVLGTETAMFYGTSLQDLATIYPELTDSINITVYNWITTMPRVMQSSDERVKQQALRNIVKGNEIVSALQIDSSNLEESLSSALRDSITTLVLNSKNAKVLNEVDLDQNLWRSSDLVQTGQELQTYRPILLPQESQRDTRRDVATLIQNVGSSTQQTKIAAEMLPYIRDSTGVDQISSFWLSFELLKSSFAKTSDVDDLLDFTNAAPDPSYPEDQESVFNELYSFSISVLDAHSDVADDEVDWRLEAIALEVTAFAASRLGQTFRPELIDVLYPIATFLGSSRPELRGHAITTLNSIAVSCGYGSVSELVIDNVDYMVNSVSLRLNQFDISPASTKVLTMMIRLTGPKLLPFLDDVVAGIFAALDNYHGYSAFVGSLFGVLSEVVEQGVKAGELLIETGNARVVKHRKRPLESSGIEDTLTILDKRAKRKRDEEEEEDVEEIIRGHPHEAWKSAKEELDAIESRNKGEEEPEEEPEPNNDDVALPKTPTYTLLTKITSLTQHYLTSPTPTLRKQLLDLLAKVSTALAPDENAFLPLVNEVWPVIVSRLHDPEPYVVISACGTLAALCEGAGDFLSSRVKTEWWDGLGKWFFRVRGDARKNSIRTGSSMGSLPAGRQHRETAAGNGILIPVRGGLGGGSGDTDGFQLEASSSSSLPSRSVATTGLGRFASAAQTWDAVVSLLIAMVSFVRIDDDIFEQIVELLADDVLPRNAEARRALEVVNADAVWLAMYERGFAELLPTPVMDGVMFAPVGKAGG</sequence>
<comment type="caution">
    <text evidence="4">The sequence shown here is derived from an EMBL/GenBank/DDBJ whole genome shotgun (WGS) entry which is preliminary data.</text>
</comment>
<dbReference type="InterPro" id="IPR057566">
    <property type="entry name" value="TPR_TTI1_N"/>
</dbReference>
<dbReference type="Pfam" id="PF24173">
    <property type="entry name" value="TPR_TTI1_N"/>
    <property type="match status" value="1"/>
</dbReference>
<evidence type="ECO:0000259" key="2">
    <source>
        <dbReference type="Pfam" id="PF24173"/>
    </source>
</evidence>
<gene>
    <name evidence="4" type="ORF">VMCG_06640</name>
</gene>
<accession>A0A423W6X8</accession>
<dbReference type="InterPro" id="IPR049362">
    <property type="entry name" value="TTI1_rpt"/>
</dbReference>
<evidence type="ECO:0000259" key="3">
    <source>
        <dbReference type="Pfam" id="PF24181"/>
    </source>
</evidence>
<reference evidence="4 5" key="1">
    <citation type="submission" date="2015-09" db="EMBL/GenBank/DDBJ databases">
        <title>Host preference determinants of Valsa canker pathogens revealed by comparative genomics.</title>
        <authorList>
            <person name="Yin Z."/>
            <person name="Huang L."/>
        </authorList>
    </citation>
    <scope>NUCLEOTIDE SEQUENCE [LARGE SCALE GENOMIC DNA]</scope>
    <source>
        <strain evidence="4 5">03-1</strain>
    </source>
</reference>
<evidence type="ECO:0008006" key="6">
    <source>
        <dbReference type="Google" id="ProtNLM"/>
    </source>
</evidence>
<organism evidence="4 5">
    <name type="scientific">Cytospora schulzeri</name>
    <dbReference type="NCBI Taxonomy" id="448051"/>
    <lineage>
        <taxon>Eukaryota</taxon>
        <taxon>Fungi</taxon>
        <taxon>Dikarya</taxon>
        <taxon>Ascomycota</taxon>
        <taxon>Pezizomycotina</taxon>
        <taxon>Sordariomycetes</taxon>
        <taxon>Sordariomycetidae</taxon>
        <taxon>Diaporthales</taxon>
        <taxon>Cytosporaceae</taxon>
        <taxon>Cytospora</taxon>
    </lineage>
</organism>
<dbReference type="InterPro" id="IPR011989">
    <property type="entry name" value="ARM-like"/>
</dbReference>
<dbReference type="InterPro" id="IPR016441">
    <property type="entry name" value="Tti1"/>
</dbReference>
<evidence type="ECO:0000256" key="1">
    <source>
        <dbReference type="SAM" id="MobiDB-lite"/>
    </source>
</evidence>
<dbReference type="FunFam" id="1.25.10.10:FF:001401">
    <property type="entry name" value="Uncharacterized protein"/>
    <property type="match status" value="1"/>
</dbReference>
<dbReference type="AlphaFoldDB" id="A0A423W6X8"/>
<dbReference type="PANTHER" id="PTHR18460">
    <property type="entry name" value="TEL2 INTERACTING PROTEIN 1 TTI1 FAMILY MEMBER"/>
    <property type="match status" value="1"/>
</dbReference>
<feature type="compositionally biased region" description="Acidic residues" evidence="1">
    <location>
        <begin position="843"/>
        <end position="853"/>
    </location>
</feature>
<dbReference type="GO" id="GO:0005737">
    <property type="term" value="C:cytoplasm"/>
    <property type="evidence" value="ECO:0007669"/>
    <property type="project" value="TreeGrafter"/>
</dbReference>
<dbReference type="SUPFAM" id="SSF48371">
    <property type="entry name" value="ARM repeat"/>
    <property type="match status" value="1"/>
</dbReference>
<dbReference type="STRING" id="356882.A0A423W6X8"/>
<dbReference type="InterPro" id="IPR016024">
    <property type="entry name" value="ARM-type_fold"/>
</dbReference>
<dbReference type="Pfam" id="PF24181">
    <property type="entry name" value="TPR_TTI1_C"/>
    <property type="match status" value="1"/>
</dbReference>
<evidence type="ECO:0000313" key="4">
    <source>
        <dbReference type="EMBL" id="ROV99085.1"/>
    </source>
</evidence>
<feature type="region of interest" description="Disordered" evidence="1">
    <location>
        <begin position="801"/>
        <end position="820"/>
    </location>
</feature>
<dbReference type="EMBL" id="LKEA01000024">
    <property type="protein sequence ID" value="ROV99085.1"/>
    <property type="molecule type" value="Genomic_DNA"/>
</dbReference>
<dbReference type="InterPro" id="IPR057567">
    <property type="entry name" value="TPR_TTI1_C"/>
</dbReference>
<keyword evidence="5" id="KW-1185">Reference proteome</keyword>
<protein>
    <recommendedName>
        <fullName evidence="6">TEL2-interacting protein 1</fullName>
    </recommendedName>
</protein>
<dbReference type="Gene3D" id="1.25.10.10">
    <property type="entry name" value="Leucine-rich Repeat Variant"/>
    <property type="match status" value="2"/>
</dbReference>
<dbReference type="InterPro" id="IPR052587">
    <property type="entry name" value="TELO2-interacting_protein_1"/>
</dbReference>
<feature type="region of interest" description="Disordered" evidence="1">
    <location>
        <begin position="836"/>
        <end position="859"/>
    </location>
</feature>